<sequence>MQNCNLSNGWWRIREWRRKISLLGRDRRCIRESCSDYAVINDYIEPRQFLEDAGNVVLERVRDAVKKHGMKVNIAFNDKFATNNKRDIKSINTKNIEIYRYTDLREWYEQHVIESTLMSLEEFQERDSGWALSDQCATDNACFAWSMVVEYVNVLYMQDPCDDNGHFAWREDASYTYQQHEIFSIAYYVRCSTTRYRHIGSDCRLLDCIAWYARQLQDLAHFIIKEIATAYDGHVDVLPITKEKYISFTKYIKNIAEREQTRENVSENEYVYAANVWKRFSIRTLGEYSDLYLKTDVLLLADISDNFLNTNFRTRTKNDFEKNLYKLMNNAVFGKTMENVRNHVDVKLLTKWDGRYGAEGMITKPNFHSRNVLNKFFFFAVELRKLHVKFNKSIYVGICILPLLRDKCKIMYTDTDSLIYYIECEDIYETMKRDVARFETSDYPMDNAYGMPLANKKVFDNYTRCLKFTAFKDKELHALVDEDPCQTICREKFCLLDNKKGFLYRIVTGNEKEITLYVSLSNEKRKATNKYRNLRKHITTMCSHSNLKEYEISDLANFMGHKDKIHMDYYRLLILSRKIFQMSKLLEIVY</sequence>
<dbReference type="AlphaFoldDB" id="A0A151JTP9"/>
<protein>
    <recommendedName>
        <fullName evidence="3">DNA-directed DNA polymerase</fullName>
    </recommendedName>
</protein>
<gene>
    <name evidence="1" type="ORF">ALC56_11678</name>
</gene>
<dbReference type="EMBL" id="KQ981875">
    <property type="protein sequence ID" value="KYN34013.1"/>
    <property type="molecule type" value="Genomic_DNA"/>
</dbReference>
<dbReference type="SUPFAM" id="SSF56672">
    <property type="entry name" value="DNA/RNA polymerases"/>
    <property type="match status" value="1"/>
</dbReference>
<proteinExistence type="predicted"/>
<accession>A0A151JTP9</accession>
<dbReference type="Proteomes" id="UP000078541">
    <property type="component" value="Unassembled WGS sequence"/>
</dbReference>
<dbReference type="PANTHER" id="PTHR31511">
    <property type="entry name" value="PROTEIN CBG23764"/>
    <property type="match status" value="1"/>
</dbReference>
<evidence type="ECO:0008006" key="3">
    <source>
        <dbReference type="Google" id="ProtNLM"/>
    </source>
</evidence>
<dbReference type="GO" id="GO:0071897">
    <property type="term" value="P:DNA biosynthetic process"/>
    <property type="evidence" value="ECO:0007669"/>
    <property type="project" value="UniProtKB-ARBA"/>
</dbReference>
<dbReference type="InterPro" id="IPR043502">
    <property type="entry name" value="DNA/RNA_pol_sf"/>
</dbReference>
<reference evidence="1 2" key="1">
    <citation type="submission" date="2016-03" db="EMBL/GenBank/DDBJ databases">
        <title>Trachymyrmex septentrionalis WGS genome.</title>
        <authorList>
            <person name="Nygaard S."/>
            <person name="Hu H."/>
            <person name="Boomsma J."/>
            <person name="Zhang G."/>
        </authorList>
    </citation>
    <scope>NUCLEOTIDE SEQUENCE [LARGE SCALE GENOMIC DNA]</scope>
    <source>
        <strain evidence="1">Tsep2-gDNA-1</strain>
        <tissue evidence="1">Whole body</tissue>
    </source>
</reference>
<dbReference type="STRING" id="34720.A0A151JTP9"/>
<evidence type="ECO:0000313" key="2">
    <source>
        <dbReference type="Proteomes" id="UP000078541"/>
    </source>
</evidence>
<name>A0A151JTP9_9HYME</name>
<keyword evidence="2" id="KW-1185">Reference proteome</keyword>
<organism evidence="1 2">
    <name type="scientific">Trachymyrmex septentrionalis</name>
    <dbReference type="NCBI Taxonomy" id="34720"/>
    <lineage>
        <taxon>Eukaryota</taxon>
        <taxon>Metazoa</taxon>
        <taxon>Ecdysozoa</taxon>
        <taxon>Arthropoda</taxon>
        <taxon>Hexapoda</taxon>
        <taxon>Insecta</taxon>
        <taxon>Pterygota</taxon>
        <taxon>Neoptera</taxon>
        <taxon>Endopterygota</taxon>
        <taxon>Hymenoptera</taxon>
        <taxon>Apocrita</taxon>
        <taxon>Aculeata</taxon>
        <taxon>Formicoidea</taxon>
        <taxon>Formicidae</taxon>
        <taxon>Myrmicinae</taxon>
        <taxon>Trachymyrmex</taxon>
    </lineage>
</organism>
<evidence type="ECO:0000313" key="1">
    <source>
        <dbReference type="EMBL" id="KYN34013.1"/>
    </source>
</evidence>
<dbReference type="PANTHER" id="PTHR31511:SF12">
    <property type="entry name" value="RHO TERMINATION FACTOR N-TERMINAL DOMAIN-CONTAINING PROTEIN"/>
    <property type="match status" value="1"/>
</dbReference>